<keyword evidence="2" id="KW-1185">Reference proteome</keyword>
<dbReference type="Ensembl" id="ENSOANT00000030788.3">
    <property type="protein sequence ID" value="ENSOANP00000026988.2"/>
    <property type="gene ID" value="ENSOANG00000021204.3"/>
</dbReference>
<dbReference type="OrthoDB" id="6140842at2759"/>
<reference evidence="1 2" key="1">
    <citation type="journal article" date="2008" name="Nature">
        <title>Genome analysis of the platypus reveals unique signatures of evolution.</title>
        <authorList>
            <person name="Warren W.C."/>
            <person name="Hillier L.W."/>
            <person name="Marshall Graves J.A."/>
            <person name="Birney E."/>
            <person name="Ponting C.P."/>
            <person name="Grutzner F."/>
            <person name="Belov K."/>
            <person name="Miller W."/>
            <person name="Clarke L."/>
            <person name="Chinwalla A.T."/>
            <person name="Yang S.P."/>
            <person name="Heger A."/>
            <person name="Locke D.P."/>
            <person name="Miethke P."/>
            <person name="Waters P.D."/>
            <person name="Veyrunes F."/>
            <person name="Fulton L."/>
            <person name="Fulton B."/>
            <person name="Graves T."/>
            <person name="Wallis J."/>
            <person name="Puente X.S."/>
            <person name="Lopez-Otin C."/>
            <person name="Ordonez G.R."/>
            <person name="Eichler E.E."/>
            <person name="Chen L."/>
            <person name="Cheng Z."/>
            <person name="Deakin J.E."/>
            <person name="Alsop A."/>
            <person name="Thompson K."/>
            <person name="Kirby P."/>
            <person name="Papenfuss A.T."/>
            <person name="Wakefield M.J."/>
            <person name="Olender T."/>
            <person name="Lancet D."/>
            <person name="Huttley G.A."/>
            <person name="Smit A.F."/>
            <person name="Pask A."/>
            <person name="Temple-Smith P."/>
            <person name="Batzer M.A."/>
            <person name="Walker J.A."/>
            <person name="Konkel M.K."/>
            <person name="Harris R.S."/>
            <person name="Whittington C.M."/>
            <person name="Wong E.S."/>
            <person name="Gemmell N.J."/>
            <person name="Buschiazzo E."/>
            <person name="Vargas Jentzsch I.M."/>
            <person name="Merkel A."/>
            <person name="Schmitz J."/>
            <person name="Zemann A."/>
            <person name="Churakov G."/>
            <person name="Kriegs J.O."/>
            <person name="Brosius J."/>
            <person name="Murchison E.P."/>
            <person name="Sachidanandam R."/>
            <person name="Smith C."/>
            <person name="Hannon G.J."/>
            <person name="Tsend-Ayush E."/>
            <person name="McMillan D."/>
            <person name="Attenborough R."/>
            <person name="Rens W."/>
            <person name="Ferguson-Smith M."/>
            <person name="Lefevre C.M."/>
            <person name="Sharp J.A."/>
            <person name="Nicholas K.R."/>
            <person name="Ray D.A."/>
            <person name="Kube M."/>
            <person name="Reinhardt R."/>
            <person name="Pringle T.H."/>
            <person name="Taylor J."/>
            <person name="Jones R.C."/>
            <person name="Nixon B."/>
            <person name="Dacheux J.L."/>
            <person name="Niwa H."/>
            <person name="Sekita Y."/>
            <person name="Huang X."/>
            <person name="Stark A."/>
            <person name="Kheradpour P."/>
            <person name="Kellis M."/>
            <person name="Flicek P."/>
            <person name="Chen Y."/>
            <person name="Webber C."/>
            <person name="Hardison R."/>
            <person name="Nelson J."/>
            <person name="Hallsworth-Pepin K."/>
            <person name="Delehaunty K."/>
            <person name="Markovic C."/>
            <person name="Minx P."/>
            <person name="Feng Y."/>
            <person name="Kremitzki C."/>
            <person name="Mitreva M."/>
            <person name="Glasscock J."/>
            <person name="Wylie T."/>
            <person name="Wohldmann P."/>
            <person name="Thiru P."/>
            <person name="Nhan M.N."/>
            <person name="Pohl C.S."/>
            <person name="Smith S.M."/>
            <person name="Hou S."/>
            <person name="Nefedov M."/>
            <person name="de Jong P.J."/>
            <person name="Renfree M.B."/>
            <person name="Mardis E.R."/>
            <person name="Wilson R.K."/>
        </authorList>
    </citation>
    <scope>NUCLEOTIDE SEQUENCE [LARGE SCALE GENOMIC DNA]</scope>
    <source>
        <strain evidence="1 2">Glennie</strain>
    </source>
</reference>
<dbReference type="InterPro" id="IPR027814">
    <property type="entry name" value="DUF4562"/>
</dbReference>
<evidence type="ECO:0000313" key="2">
    <source>
        <dbReference type="Proteomes" id="UP000002279"/>
    </source>
</evidence>
<dbReference type="Pfam" id="PF15123">
    <property type="entry name" value="DUF4562"/>
    <property type="match status" value="1"/>
</dbReference>
<gene>
    <name evidence="1" type="primary">SPMIP2</name>
</gene>
<dbReference type="OMA" id="DRRNSKW"/>
<accession>F7EIB1</accession>
<name>F7EIB1_ORNAN</name>
<reference evidence="1" key="3">
    <citation type="submission" date="2025-09" db="UniProtKB">
        <authorList>
            <consortium name="Ensembl"/>
        </authorList>
    </citation>
    <scope>IDENTIFICATION</scope>
    <source>
        <strain evidence="1">Glennie</strain>
    </source>
</reference>
<proteinExistence type="predicted"/>
<dbReference type="eggNOG" id="ENOG502S3MZ">
    <property type="taxonomic scope" value="Eukaryota"/>
</dbReference>
<dbReference type="AlphaFoldDB" id="F7EIB1"/>
<reference evidence="1" key="2">
    <citation type="submission" date="2025-08" db="UniProtKB">
        <authorList>
            <consortium name="Ensembl"/>
        </authorList>
    </citation>
    <scope>IDENTIFICATION</scope>
    <source>
        <strain evidence="1">Glennie</strain>
    </source>
</reference>
<sequence>MTSLAYRQPISPTVGTQMIFTGPDGIKDYRPKIHDFTRFIGEKPPALDVTSELRYLWRPAPRNCFTPAHRSNYVGEIGWAANQLGFHQMNLQSGKNIKLGEFRNASEKRATHRYQNPWQPKPEILDQQGAGSRRSLAWNCAKYEDIDQRNYQRSPGVKNQWRAKDSSLAQPNFPKISLTPKEIRMPSKPVFFPTSFALPCLPSSKKREA</sequence>
<dbReference type="FunCoup" id="F7EIB1">
    <property type="interactions" value="5"/>
</dbReference>
<dbReference type="PANTHER" id="PTHR34833">
    <property type="entry name" value="GENE, 17359-RELATED"/>
    <property type="match status" value="1"/>
</dbReference>
<dbReference type="InParanoid" id="F7EIB1"/>
<protein>
    <submittedName>
        <fullName evidence="1">Uncharacterized protein</fullName>
    </submittedName>
</protein>
<dbReference type="STRING" id="9258.ENSOANP00000026988"/>
<dbReference type="KEGG" id="oaa:100079284"/>
<dbReference type="GeneID" id="100079284"/>
<dbReference type="CTD" id="152940"/>
<dbReference type="Proteomes" id="UP000002279">
    <property type="component" value="Chromosome 12"/>
</dbReference>
<dbReference type="PANTHER" id="PTHR34833:SF1">
    <property type="entry name" value="GENE, 17359-RELATED"/>
    <property type="match status" value="1"/>
</dbReference>
<organism evidence="1 2">
    <name type="scientific">Ornithorhynchus anatinus</name>
    <name type="common">Duckbill platypus</name>
    <dbReference type="NCBI Taxonomy" id="9258"/>
    <lineage>
        <taxon>Eukaryota</taxon>
        <taxon>Metazoa</taxon>
        <taxon>Chordata</taxon>
        <taxon>Craniata</taxon>
        <taxon>Vertebrata</taxon>
        <taxon>Euteleostomi</taxon>
        <taxon>Mammalia</taxon>
        <taxon>Monotremata</taxon>
        <taxon>Ornithorhynchidae</taxon>
        <taxon>Ornithorhynchus</taxon>
    </lineage>
</organism>
<evidence type="ECO:0000313" key="1">
    <source>
        <dbReference type="Ensembl" id="ENSOANP00000026988.2"/>
    </source>
</evidence>
<dbReference type="Bgee" id="ENSOANG00000021204">
    <property type="expression patterns" value="Expressed in testis"/>
</dbReference>
<dbReference type="HOGENOM" id="CLU_105465_0_0_1"/>
<dbReference type="GeneTree" id="ENSGT00390000012736"/>